<evidence type="ECO:0008006" key="3">
    <source>
        <dbReference type="Google" id="ProtNLM"/>
    </source>
</evidence>
<dbReference type="OrthoDB" id="4570572at2"/>
<accession>A0A098BLI0</accession>
<evidence type="ECO:0000313" key="2">
    <source>
        <dbReference type="Proteomes" id="UP000042997"/>
    </source>
</evidence>
<name>A0A098BLI0_9NOCA</name>
<protein>
    <recommendedName>
        <fullName evidence="3">Tail assembly chaperone</fullName>
    </recommendedName>
</protein>
<reference evidence="1 2" key="1">
    <citation type="journal article" date="2014" name="Genome Announc.">
        <title>Draft Genome Sequence of Propane- and Butane-Oxidizing Actinobacterium Rhodococcus ruber IEGM 231.</title>
        <authorList>
            <person name="Ivshina I.B."/>
            <person name="Kuyukina M.S."/>
            <person name="Krivoruchko A.V."/>
            <person name="Barbe V."/>
            <person name="Fischer C."/>
        </authorList>
    </citation>
    <scope>NUCLEOTIDE SEQUENCE [LARGE SCALE GENOMIC DNA]</scope>
</reference>
<gene>
    <name evidence="1" type="ORF">RHRU231_450224</name>
</gene>
<proteinExistence type="predicted"/>
<dbReference type="RefSeq" id="WP_040272142.1">
    <property type="nucleotide sequence ID" value="NZ_JAPWIU010000041.1"/>
</dbReference>
<dbReference type="AlphaFoldDB" id="A0A098BLI0"/>
<sequence>MTAAKTPKPIAKAEAKKSRWAQMRDEARAAAEEKRAAIAPYEFDGTEPATLVYPPDSVDQVTALARLLDSKLGMRDGEIRELFEALLGKSFAPIWEVIKDEPATVLWPLFDDINNHFQAVPADEVDAQGGANGS</sequence>
<dbReference type="EMBL" id="CCSD01000056">
    <property type="protein sequence ID" value="CDZ89057.1"/>
    <property type="molecule type" value="Genomic_DNA"/>
</dbReference>
<evidence type="ECO:0000313" key="1">
    <source>
        <dbReference type="EMBL" id="CDZ89057.1"/>
    </source>
</evidence>
<organism evidence="1 2">
    <name type="scientific">Rhodococcus ruber</name>
    <dbReference type="NCBI Taxonomy" id="1830"/>
    <lineage>
        <taxon>Bacteria</taxon>
        <taxon>Bacillati</taxon>
        <taxon>Actinomycetota</taxon>
        <taxon>Actinomycetes</taxon>
        <taxon>Mycobacteriales</taxon>
        <taxon>Nocardiaceae</taxon>
        <taxon>Rhodococcus</taxon>
    </lineage>
</organism>
<dbReference type="Proteomes" id="UP000042997">
    <property type="component" value="Unassembled WGS sequence"/>
</dbReference>